<evidence type="ECO:0000313" key="3">
    <source>
        <dbReference type="EMBL" id="SFV57373.1"/>
    </source>
</evidence>
<dbReference type="Pfam" id="PF09850">
    <property type="entry name" value="DotU"/>
    <property type="match status" value="1"/>
</dbReference>
<dbReference type="Gene3D" id="1.25.40.590">
    <property type="entry name" value="Type IV / VI secretion system, DotU"/>
    <property type="match status" value="1"/>
</dbReference>
<dbReference type="NCBIfam" id="NF038228">
    <property type="entry name" value="IcmH_DotU_IVB"/>
    <property type="match status" value="1"/>
</dbReference>
<keyword evidence="1" id="KW-0812">Transmembrane</keyword>
<dbReference type="EMBL" id="FPHF01000040">
    <property type="protein sequence ID" value="SFV57373.1"/>
    <property type="molecule type" value="Genomic_DNA"/>
</dbReference>
<dbReference type="NCBIfam" id="TIGR03349">
    <property type="entry name" value="IV_VI_DotU"/>
    <property type="match status" value="1"/>
</dbReference>
<reference evidence="3" key="1">
    <citation type="submission" date="2016-10" db="EMBL/GenBank/DDBJ databases">
        <authorList>
            <person name="de Groot N.N."/>
        </authorList>
    </citation>
    <scope>NUCLEOTIDE SEQUENCE</scope>
</reference>
<dbReference type="InterPro" id="IPR038522">
    <property type="entry name" value="T4/T6SS_DotU_sf"/>
</dbReference>
<feature type="domain" description="Type IV / VI secretion system DotU" evidence="2">
    <location>
        <begin position="58"/>
        <end position="259"/>
    </location>
</feature>
<proteinExistence type="predicted"/>
<keyword evidence="1" id="KW-1133">Transmembrane helix</keyword>
<dbReference type="InterPro" id="IPR017732">
    <property type="entry name" value="T4/T6SS_DotU"/>
</dbReference>
<name>A0A1W1BV28_9ZZZZ</name>
<dbReference type="PANTHER" id="PTHR38033">
    <property type="entry name" value="MEMBRANE PROTEIN-RELATED"/>
    <property type="match status" value="1"/>
</dbReference>
<accession>A0A1W1BV28</accession>
<evidence type="ECO:0000259" key="2">
    <source>
        <dbReference type="Pfam" id="PF09850"/>
    </source>
</evidence>
<protein>
    <submittedName>
        <fullName evidence="3">Outer membrane protein ImpK/VasF, OmpA/MotB domain</fullName>
    </submittedName>
</protein>
<organism evidence="3">
    <name type="scientific">hydrothermal vent metagenome</name>
    <dbReference type="NCBI Taxonomy" id="652676"/>
    <lineage>
        <taxon>unclassified sequences</taxon>
        <taxon>metagenomes</taxon>
        <taxon>ecological metagenomes</taxon>
    </lineage>
</organism>
<sequence length="286" mass="32857">MSAVANKTMLVPVSQGTDSLTNFDSPTQSYEQFKDTTITHAKSRNSSQGQVYEGGDNPLLSLSSEIFKEIDNLQNSYDVGSLNEVRSSLIKDIEYFTETGIEKGIENSQVILARYILCTFSDELVCTTYWGKDNNWANSSLLGYFYNETYGGDKFFKILEQLLRAPAKYINLLELMYICLSLGFEGKYRIQNRGKMELDSIRESLYRQMKMMQIRENQNFYTKQKPSVQRNHIVYKTSHQILAVSIVLIMSLVYGLLTFSLVGKEDRTLTLLQNKYNKYTTKGLHE</sequence>
<dbReference type="AlphaFoldDB" id="A0A1W1BV28"/>
<gene>
    <name evidence="3" type="ORF">MNB_SM-4-298</name>
</gene>
<keyword evidence="1" id="KW-0472">Membrane</keyword>
<feature type="transmembrane region" description="Helical" evidence="1">
    <location>
        <begin position="241"/>
        <end position="262"/>
    </location>
</feature>
<evidence type="ECO:0000256" key="1">
    <source>
        <dbReference type="SAM" id="Phobius"/>
    </source>
</evidence>
<dbReference type="PANTHER" id="PTHR38033:SF1">
    <property type="entry name" value="DOTU FAMILY TYPE IV_VI SECRETION SYSTEM PROTEIN"/>
    <property type="match status" value="1"/>
</dbReference>